<dbReference type="OrthoDB" id="3011914at2759"/>
<evidence type="ECO:0000256" key="1">
    <source>
        <dbReference type="SAM" id="MobiDB-lite"/>
    </source>
</evidence>
<sequence>MHAGKGKDIPRDHHGDAYMTSPSSSQTCMAEDEGHMEGAKKCWRADSGNRFDVLPIDVGGPNEAVSHWPTLPAPGTSSVPHSQSTAPGSLVPSRNNAAIAPMQPFAPSPATHARAKAYQNAPPPQHVPSSSHQRAPSFAPNQSGNVSGHQPEPATATQGEAAPGQGGNMEPAPVAGAPGQGHGDNGHAPATAAAAQFGAPGNNEPGPMQGAPPPSTAAAAAFAPNSVPFCEHIPEVKVGLHPQVAAAWDALEGPKAGIRPWMSRRNINAAQTIDAIHADIAQRVNISPRAVRLYFPTPAEPGPNFSAPNQLLLQFDPVLVPEPEALNHILTMFNNGDHGFRNTAAATYWVLPFTNPHVGSTFMGVVTGLSGLMETNIRIMRDMVRRELAADTVLENFIRTQRVNVPAHIADDNVFQWWLDTIRVNAITVNVPGGIPTLHFRAWCQYASDYVEAIDYVRRRFFSHTYMDGLHGIGVPDFFDRRCNNCKCLSHPTGLCPFARLPGFITPNMVPNGPTNAAPAASGSGVGASPNAGRGSFRGGPFRNNGRRGGLRGN</sequence>
<feature type="compositionally biased region" description="Polar residues" evidence="1">
    <location>
        <begin position="139"/>
        <end position="148"/>
    </location>
</feature>
<feature type="compositionally biased region" description="Low complexity" evidence="1">
    <location>
        <begin position="516"/>
        <end position="544"/>
    </location>
</feature>
<evidence type="ECO:0000313" key="3">
    <source>
        <dbReference type="Proteomes" id="UP000054144"/>
    </source>
</evidence>
<dbReference type="AlphaFoldDB" id="A0A0D7APZ3"/>
<feature type="compositionally biased region" description="Polar residues" evidence="1">
    <location>
        <begin position="75"/>
        <end position="96"/>
    </location>
</feature>
<name>A0A0D7APZ3_9AGAR</name>
<keyword evidence="3" id="KW-1185">Reference proteome</keyword>
<feature type="region of interest" description="Disordered" evidence="1">
    <location>
        <begin position="1"/>
        <end position="39"/>
    </location>
</feature>
<dbReference type="EMBL" id="KN881603">
    <property type="protein sequence ID" value="KIY53642.1"/>
    <property type="molecule type" value="Genomic_DNA"/>
</dbReference>
<feature type="region of interest" description="Disordered" evidence="1">
    <location>
        <begin position="515"/>
        <end position="554"/>
    </location>
</feature>
<protein>
    <submittedName>
        <fullName evidence="2">Uncharacterized protein</fullName>
    </submittedName>
</protein>
<accession>A0A0D7APZ3</accession>
<organism evidence="2 3">
    <name type="scientific">Fistulina hepatica ATCC 64428</name>
    <dbReference type="NCBI Taxonomy" id="1128425"/>
    <lineage>
        <taxon>Eukaryota</taxon>
        <taxon>Fungi</taxon>
        <taxon>Dikarya</taxon>
        <taxon>Basidiomycota</taxon>
        <taxon>Agaricomycotina</taxon>
        <taxon>Agaricomycetes</taxon>
        <taxon>Agaricomycetidae</taxon>
        <taxon>Agaricales</taxon>
        <taxon>Fistulinaceae</taxon>
        <taxon>Fistulina</taxon>
    </lineage>
</organism>
<feature type="compositionally biased region" description="Low complexity" evidence="1">
    <location>
        <begin position="188"/>
        <end position="199"/>
    </location>
</feature>
<gene>
    <name evidence="2" type="ORF">FISHEDRAFT_68734</name>
</gene>
<feature type="compositionally biased region" description="Basic residues" evidence="1">
    <location>
        <begin position="545"/>
        <end position="554"/>
    </location>
</feature>
<evidence type="ECO:0000313" key="2">
    <source>
        <dbReference type="EMBL" id="KIY53642.1"/>
    </source>
</evidence>
<reference evidence="2 3" key="1">
    <citation type="journal article" date="2015" name="Fungal Genet. Biol.">
        <title>Evolution of novel wood decay mechanisms in Agaricales revealed by the genome sequences of Fistulina hepatica and Cylindrobasidium torrendii.</title>
        <authorList>
            <person name="Floudas D."/>
            <person name="Held B.W."/>
            <person name="Riley R."/>
            <person name="Nagy L.G."/>
            <person name="Koehler G."/>
            <person name="Ransdell A.S."/>
            <person name="Younus H."/>
            <person name="Chow J."/>
            <person name="Chiniquy J."/>
            <person name="Lipzen A."/>
            <person name="Tritt A."/>
            <person name="Sun H."/>
            <person name="Haridas S."/>
            <person name="LaButti K."/>
            <person name="Ohm R.A."/>
            <person name="Kues U."/>
            <person name="Blanchette R.A."/>
            <person name="Grigoriev I.V."/>
            <person name="Minto R.E."/>
            <person name="Hibbett D.S."/>
        </authorList>
    </citation>
    <scope>NUCLEOTIDE SEQUENCE [LARGE SCALE GENOMIC DNA]</scope>
    <source>
        <strain evidence="2 3">ATCC 64428</strain>
    </source>
</reference>
<feature type="compositionally biased region" description="Basic and acidic residues" evidence="1">
    <location>
        <begin position="1"/>
        <end position="16"/>
    </location>
</feature>
<dbReference type="Proteomes" id="UP000054144">
    <property type="component" value="Unassembled WGS sequence"/>
</dbReference>
<proteinExistence type="predicted"/>
<feature type="region of interest" description="Disordered" evidence="1">
    <location>
        <begin position="65"/>
        <end position="219"/>
    </location>
</feature>